<dbReference type="AlphaFoldDB" id="A0A7W5DQI3"/>
<gene>
    <name evidence="1" type="ORF">FHX64_001377</name>
</gene>
<accession>A0A7W5DQI3</accession>
<dbReference type="EMBL" id="JACHYB010000001">
    <property type="protein sequence ID" value="MBB3187214.1"/>
    <property type="molecule type" value="Genomic_DNA"/>
</dbReference>
<sequence>MQAIKRIIPRKEFKQYNIPDSFGVQAEMIILPTNIGETGTETSSYDLMKIQEQSGMTQMLNEPEEDIWNEL</sequence>
<comment type="caution">
    <text evidence="1">The sequence shown here is derived from an EMBL/GenBank/DDBJ whole genome shotgun (WGS) entry which is preliminary data.</text>
</comment>
<name>A0A7W5DQI3_9PORP</name>
<evidence type="ECO:0000313" key="1">
    <source>
        <dbReference type="EMBL" id="MBB3187214.1"/>
    </source>
</evidence>
<dbReference type="Proteomes" id="UP000544222">
    <property type="component" value="Unassembled WGS sequence"/>
</dbReference>
<reference evidence="1 2" key="1">
    <citation type="submission" date="2020-08" db="EMBL/GenBank/DDBJ databases">
        <title>Genomic Encyclopedia of Type Strains, Phase IV (KMG-IV): sequencing the most valuable type-strain genomes for metagenomic binning, comparative biology and taxonomic classification.</title>
        <authorList>
            <person name="Goeker M."/>
        </authorList>
    </citation>
    <scope>NUCLEOTIDE SEQUENCE [LARGE SCALE GENOMIC DNA]</scope>
    <source>
        <strain evidence="1 2">DSM 27471</strain>
    </source>
</reference>
<proteinExistence type="predicted"/>
<evidence type="ECO:0000313" key="2">
    <source>
        <dbReference type="Proteomes" id="UP000544222"/>
    </source>
</evidence>
<dbReference type="RefSeq" id="WP_183413004.1">
    <property type="nucleotide sequence ID" value="NZ_JACHYB010000001.1"/>
</dbReference>
<protein>
    <submittedName>
        <fullName evidence="1">Uncharacterized protein</fullName>
    </submittedName>
</protein>
<organism evidence="1 2">
    <name type="scientific">Microbacter margulisiae</name>
    <dbReference type="NCBI Taxonomy" id="1350067"/>
    <lineage>
        <taxon>Bacteria</taxon>
        <taxon>Pseudomonadati</taxon>
        <taxon>Bacteroidota</taxon>
        <taxon>Bacteroidia</taxon>
        <taxon>Bacteroidales</taxon>
        <taxon>Porphyromonadaceae</taxon>
        <taxon>Microbacter</taxon>
    </lineage>
</organism>
<keyword evidence="2" id="KW-1185">Reference proteome</keyword>